<name>A0A9P6HJB0_9AGAM</name>
<organism evidence="2 3">
    <name type="scientific">Thelephora terrestris</name>
    <dbReference type="NCBI Taxonomy" id="56493"/>
    <lineage>
        <taxon>Eukaryota</taxon>
        <taxon>Fungi</taxon>
        <taxon>Dikarya</taxon>
        <taxon>Basidiomycota</taxon>
        <taxon>Agaricomycotina</taxon>
        <taxon>Agaricomycetes</taxon>
        <taxon>Thelephorales</taxon>
        <taxon>Thelephoraceae</taxon>
        <taxon>Thelephora</taxon>
    </lineage>
</organism>
<protein>
    <submittedName>
        <fullName evidence="2">Uncharacterized protein</fullName>
    </submittedName>
</protein>
<proteinExistence type="predicted"/>
<keyword evidence="3" id="KW-1185">Reference proteome</keyword>
<dbReference type="Proteomes" id="UP000736335">
    <property type="component" value="Unassembled WGS sequence"/>
</dbReference>
<feature type="compositionally biased region" description="Basic residues" evidence="1">
    <location>
        <begin position="56"/>
        <end position="65"/>
    </location>
</feature>
<dbReference type="EMBL" id="WIUZ02000004">
    <property type="protein sequence ID" value="KAF9788022.1"/>
    <property type="molecule type" value="Genomic_DNA"/>
</dbReference>
<gene>
    <name evidence="2" type="ORF">BJ322DRAFT_599440</name>
</gene>
<reference evidence="2" key="2">
    <citation type="submission" date="2020-11" db="EMBL/GenBank/DDBJ databases">
        <authorList>
            <consortium name="DOE Joint Genome Institute"/>
            <person name="Kuo A."/>
            <person name="Miyauchi S."/>
            <person name="Kiss E."/>
            <person name="Drula E."/>
            <person name="Kohler A."/>
            <person name="Sanchez-Garcia M."/>
            <person name="Andreopoulos B."/>
            <person name="Barry K.W."/>
            <person name="Bonito G."/>
            <person name="Buee M."/>
            <person name="Carver A."/>
            <person name="Chen C."/>
            <person name="Cichocki N."/>
            <person name="Clum A."/>
            <person name="Culley D."/>
            <person name="Crous P.W."/>
            <person name="Fauchery L."/>
            <person name="Girlanda M."/>
            <person name="Hayes R."/>
            <person name="Keri Z."/>
            <person name="Labutti K."/>
            <person name="Lipzen A."/>
            <person name="Lombard V."/>
            <person name="Magnuson J."/>
            <person name="Maillard F."/>
            <person name="Morin E."/>
            <person name="Murat C."/>
            <person name="Nolan M."/>
            <person name="Ohm R."/>
            <person name="Pangilinan J."/>
            <person name="Pereira M."/>
            <person name="Perotto S."/>
            <person name="Peter M."/>
            <person name="Riley R."/>
            <person name="Sitrit Y."/>
            <person name="Stielow B."/>
            <person name="Szollosi G."/>
            <person name="Zifcakova L."/>
            <person name="Stursova M."/>
            <person name="Spatafora J.W."/>
            <person name="Tedersoo L."/>
            <person name="Vaario L.-M."/>
            <person name="Yamada A."/>
            <person name="Yan M."/>
            <person name="Wang P."/>
            <person name="Xu J."/>
            <person name="Bruns T."/>
            <person name="Baldrian P."/>
            <person name="Vilgalys R."/>
            <person name="Henrissat B."/>
            <person name="Grigoriev I.V."/>
            <person name="Hibbett D."/>
            <person name="Nagy L.G."/>
            <person name="Martin F.M."/>
        </authorList>
    </citation>
    <scope>NUCLEOTIDE SEQUENCE</scope>
    <source>
        <strain evidence="2">UH-Tt-Lm1</strain>
    </source>
</reference>
<evidence type="ECO:0000256" key="1">
    <source>
        <dbReference type="SAM" id="MobiDB-lite"/>
    </source>
</evidence>
<feature type="compositionally biased region" description="Polar residues" evidence="1">
    <location>
        <begin position="66"/>
        <end position="77"/>
    </location>
</feature>
<reference evidence="2" key="1">
    <citation type="journal article" date="2020" name="Nat. Commun.">
        <title>Large-scale genome sequencing of mycorrhizal fungi provides insights into the early evolution of symbiotic traits.</title>
        <authorList>
            <person name="Miyauchi S."/>
            <person name="Kiss E."/>
            <person name="Kuo A."/>
            <person name="Drula E."/>
            <person name="Kohler A."/>
            <person name="Sanchez-Garcia M."/>
            <person name="Morin E."/>
            <person name="Andreopoulos B."/>
            <person name="Barry K.W."/>
            <person name="Bonito G."/>
            <person name="Buee M."/>
            <person name="Carver A."/>
            <person name="Chen C."/>
            <person name="Cichocki N."/>
            <person name="Clum A."/>
            <person name="Culley D."/>
            <person name="Crous P.W."/>
            <person name="Fauchery L."/>
            <person name="Girlanda M."/>
            <person name="Hayes R.D."/>
            <person name="Keri Z."/>
            <person name="LaButti K."/>
            <person name="Lipzen A."/>
            <person name="Lombard V."/>
            <person name="Magnuson J."/>
            <person name="Maillard F."/>
            <person name="Murat C."/>
            <person name="Nolan M."/>
            <person name="Ohm R.A."/>
            <person name="Pangilinan J."/>
            <person name="Pereira M.F."/>
            <person name="Perotto S."/>
            <person name="Peter M."/>
            <person name="Pfister S."/>
            <person name="Riley R."/>
            <person name="Sitrit Y."/>
            <person name="Stielow J.B."/>
            <person name="Szollosi G."/>
            <person name="Zifcakova L."/>
            <person name="Stursova M."/>
            <person name="Spatafora J.W."/>
            <person name="Tedersoo L."/>
            <person name="Vaario L.M."/>
            <person name="Yamada A."/>
            <person name="Yan M."/>
            <person name="Wang P."/>
            <person name="Xu J."/>
            <person name="Bruns T."/>
            <person name="Baldrian P."/>
            <person name="Vilgalys R."/>
            <person name="Dunand C."/>
            <person name="Henrissat B."/>
            <person name="Grigoriev I.V."/>
            <person name="Hibbett D."/>
            <person name="Nagy L.G."/>
            <person name="Martin F.M."/>
        </authorList>
    </citation>
    <scope>NUCLEOTIDE SEQUENCE</scope>
    <source>
        <strain evidence="2">UH-Tt-Lm1</strain>
    </source>
</reference>
<feature type="region of interest" description="Disordered" evidence="1">
    <location>
        <begin position="51"/>
        <end position="100"/>
    </location>
</feature>
<sequence>MRILTAVMRLIIQRCLPDEIQFLSHMHSDTMAREGQFALLGDLRNTTICFRQPDKSKKRKRRQITHRLTQSPLSPQPSDAIATPRHLSPRGYSKQVPQPPARGFVYTRLVCTSFWTAGGVDVICASQAMARSRARPSKPG</sequence>
<accession>A0A9P6HJB0</accession>
<evidence type="ECO:0000313" key="3">
    <source>
        <dbReference type="Proteomes" id="UP000736335"/>
    </source>
</evidence>
<evidence type="ECO:0000313" key="2">
    <source>
        <dbReference type="EMBL" id="KAF9788022.1"/>
    </source>
</evidence>
<dbReference type="AlphaFoldDB" id="A0A9P6HJB0"/>
<comment type="caution">
    <text evidence="2">The sequence shown here is derived from an EMBL/GenBank/DDBJ whole genome shotgun (WGS) entry which is preliminary data.</text>
</comment>